<gene>
    <name evidence="1" type="ORF">EKN94_06825</name>
</gene>
<sequence length="60" mass="6956">MARHHVAQFCPPVEEISTRSNFEFFFLIIDISSRPYGTRTYAFLPIHNLNLTSKSTLVLK</sequence>
<dbReference type="EMBL" id="RXRX01000003">
    <property type="protein sequence ID" value="RTN25742.1"/>
    <property type="molecule type" value="Genomic_DNA"/>
</dbReference>
<reference evidence="1 2" key="1">
    <citation type="submission" date="2018-12" db="EMBL/GenBank/DDBJ databases">
        <title>The Batch Genome Submission of Enterobacter spp. strains.</title>
        <authorList>
            <person name="Wei L."/>
            <person name="Wu W."/>
            <person name="Lin J."/>
            <person name="Zhang X."/>
            <person name="Feng Y."/>
            <person name="Zong Z."/>
        </authorList>
    </citation>
    <scope>NUCLEOTIDE SEQUENCE [LARGE SCALE GENOMIC DNA]</scope>
    <source>
        <strain evidence="1 2">WCHEM090044</strain>
    </source>
</reference>
<comment type="caution">
    <text evidence="1">The sequence shown here is derived from an EMBL/GenBank/DDBJ whole genome shotgun (WGS) entry which is preliminary data.</text>
</comment>
<dbReference type="Proteomes" id="UP000278241">
    <property type="component" value="Unassembled WGS sequence"/>
</dbReference>
<protein>
    <submittedName>
        <fullName evidence="1">Uncharacterized protein</fullName>
    </submittedName>
</protein>
<name>A0ABY0AWH4_9ENTR</name>
<evidence type="ECO:0000313" key="1">
    <source>
        <dbReference type="EMBL" id="RTN25742.1"/>
    </source>
</evidence>
<proteinExistence type="predicted"/>
<keyword evidence="2" id="KW-1185">Reference proteome</keyword>
<organism evidence="1 2">
    <name type="scientific">Enterobacter quasimori</name>
    <dbReference type="NCBI Taxonomy" id="2838947"/>
    <lineage>
        <taxon>Bacteria</taxon>
        <taxon>Pseudomonadati</taxon>
        <taxon>Pseudomonadota</taxon>
        <taxon>Gammaproteobacteria</taxon>
        <taxon>Enterobacterales</taxon>
        <taxon>Enterobacteriaceae</taxon>
        <taxon>Enterobacter</taxon>
    </lineage>
</organism>
<accession>A0ABY0AWH4</accession>
<evidence type="ECO:0000313" key="2">
    <source>
        <dbReference type="Proteomes" id="UP000278241"/>
    </source>
</evidence>